<evidence type="ECO:0000256" key="3">
    <source>
        <dbReference type="ARBA" id="ARBA00023125"/>
    </source>
</evidence>
<dbReference type="EC" id="3.1.21.3" evidence="5"/>
<keyword evidence="6" id="KW-1185">Reference proteome</keyword>
<name>A0ABR6KME1_9BACT</name>
<evidence type="ECO:0000256" key="2">
    <source>
        <dbReference type="ARBA" id="ARBA00022747"/>
    </source>
</evidence>
<dbReference type="SUPFAM" id="SSF116734">
    <property type="entry name" value="DNA methylase specificity domain"/>
    <property type="match status" value="2"/>
</dbReference>
<evidence type="ECO:0000259" key="4">
    <source>
        <dbReference type="Pfam" id="PF01420"/>
    </source>
</evidence>
<keyword evidence="2" id="KW-0680">Restriction system</keyword>
<evidence type="ECO:0000313" key="5">
    <source>
        <dbReference type="EMBL" id="MBB4622004.1"/>
    </source>
</evidence>
<gene>
    <name evidence="5" type="ORF">GGQ57_001901</name>
</gene>
<feature type="domain" description="Type I restriction modification DNA specificity" evidence="4">
    <location>
        <begin position="72"/>
        <end position="247"/>
    </location>
</feature>
<organism evidence="5 6">
    <name type="scientific">Parabacteroides faecis</name>
    <dbReference type="NCBI Taxonomy" id="1217282"/>
    <lineage>
        <taxon>Bacteria</taxon>
        <taxon>Pseudomonadati</taxon>
        <taxon>Bacteroidota</taxon>
        <taxon>Bacteroidia</taxon>
        <taxon>Bacteroidales</taxon>
        <taxon>Tannerellaceae</taxon>
        <taxon>Parabacteroides</taxon>
    </lineage>
</organism>
<dbReference type="EMBL" id="JACHOC010000003">
    <property type="protein sequence ID" value="MBB4622004.1"/>
    <property type="molecule type" value="Genomic_DNA"/>
</dbReference>
<dbReference type="Pfam" id="PF01420">
    <property type="entry name" value="Methylase_S"/>
    <property type="match status" value="2"/>
</dbReference>
<evidence type="ECO:0000256" key="1">
    <source>
        <dbReference type="ARBA" id="ARBA00010923"/>
    </source>
</evidence>
<protein>
    <submittedName>
        <fullName evidence="5">Type I restriction enzyme S subunit</fullName>
        <ecNumber evidence="5">3.1.21.3</ecNumber>
    </submittedName>
</protein>
<feature type="domain" description="Type I restriction modification DNA specificity" evidence="4">
    <location>
        <begin position="317"/>
        <end position="486"/>
    </location>
</feature>
<proteinExistence type="inferred from homology"/>
<keyword evidence="3" id="KW-0238">DNA-binding</keyword>
<dbReference type="Gene3D" id="3.90.220.20">
    <property type="entry name" value="DNA methylase specificity domains"/>
    <property type="match status" value="2"/>
</dbReference>
<comment type="similarity">
    <text evidence="1">Belongs to the type-I restriction system S methylase family.</text>
</comment>
<evidence type="ECO:0000313" key="6">
    <source>
        <dbReference type="Proteomes" id="UP000533637"/>
    </source>
</evidence>
<keyword evidence="5" id="KW-0378">Hydrolase</keyword>
<dbReference type="InterPro" id="IPR051212">
    <property type="entry name" value="Type-I_RE_S_subunit"/>
</dbReference>
<dbReference type="PANTHER" id="PTHR43140:SF1">
    <property type="entry name" value="TYPE I RESTRICTION ENZYME ECOKI SPECIFICITY SUBUNIT"/>
    <property type="match status" value="1"/>
</dbReference>
<reference evidence="5 6" key="1">
    <citation type="submission" date="2020-08" db="EMBL/GenBank/DDBJ databases">
        <title>Genomic Encyclopedia of Type Strains, Phase IV (KMG-IV): sequencing the most valuable type-strain genomes for metagenomic binning, comparative biology and taxonomic classification.</title>
        <authorList>
            <person name="Goeker M."/>
        </authorList>
    </citation>
    <scope>NUCLEOTIDE SEQUENCE [LARGE SCALE GENOMIC DNA]</scope>
    <source>
        <strain evidence="5 6">DSM 102983</strain>
    </source>
</reference>
<dbReference type="Proteomes" id="UP000533637">
    <property type="component" value="Unassembled WGS sequence"/>
</dbReference>
<dbReference type="RefSeq" id="WP_183670353.1">
    <property type="nucleotide sequence ID" value="NZ_BMPB01000001.1"/>
</dbReference>
<sequence>MDTKKLRQKILDLAIRGKLVPQNPADEPASVLLERIKAEKEQLIKEGKIKRSKKSSKTTDTPHYGNVPFEVPSSWVWCKLDDLAFYKKGPFGSSLTKAMFVPKGDKTYKVYEQKNAIQKDEHLGTYYITEEKYQSLIGFAVQPYDIIVSCAGTIGESLVLSENPDEGIINQALMLIRLFNRSIERFYLLYFDYILKEEAYKESKGTAIKNIPPFDVLKNFYIPIPPLAEQLKIIQEVDKWFEFVDAIEKDAVHLHNLIAQAKSKILDLAIHGKLVSQDPTDEPAIELLKRINPDFIPCDNGHYENLPNGWCCTSINEMCSSTNGLWKGKKPPFINVGVIRNANFTKDFKLDYTKIEFIDVEQRSFEKRNLRNGDLIVEKSGGSEKNPVGRAILYEGKDNVYSFSNFTMSLRIEYPEILHYKYLYYLLLQNYNQGDMKQMQTQTTGLHNLILDKYLSIKIPLPPYKEQLRMVEKIEYLSKILDRITEEL</sequence>
<comment type="caution">
    <text evidence="5">The sequence shown here is derived from an EMBL/GenBank/DDBJ whole genome shotgun (WGS) entry which is preliminary data.</text>
</comment>
<dbReference type="InterPro" id="IPR000055">
    <property type="entry name" value="Restrct_endonuc_typeI_TRD"/>
</dbReference>
<dbReference type="InterPro" id="IPR044946">
    <property type="entry name" value="Restrct_endonuc_typeI_TRD_sf"/>
</dbReference>
<accession>A0ABR6KME1</accession>
<dbReference type="PANTHER" id="PTHR43140">
    <property type="entry name" value="TYPE-1 RESTRICTION ENZYME ECOKI SPECIFICITY PROTEIN"/>
    <property type="match status" value="1"/>
</dbReference>
<dbReference type="GO" id="GO:0009035">
    <property type="term" value="F:type I site-specific deoxyribonuclease activity"/>
    <property type="evidence" value="ECO:0007669"/>
    <property type="project" value="UniProtKB-EC"/>
</dbReference>